<protein>
    <submittedName>
        <fullName evidence="4">Flagellar hook-length control protein FliK</fullName>
    </submittedName>
</protein>
<reference evidence="4" key="1">
    <citation type="submission" date="2018-06" db="EMBL/GenBank/DDBJ databases">
        <authorList>
            <person name="Zhirakovskaya E."/>
        </authorList>
    </citation>
    <scope>NUCLEOTIDE SEQUENCE</scope>
</reference>
<keyword evidence="1" id="KW-0677">Repeat</keyword>
<dbReference type="EMBL" id="UOEK01000007">
    <property type="protein sequence ID" value="VAV91379.1"/>
    <property type="molecule type" value="Genomic_DNA"/>
</dbReference>
<dbReference type="SUPFAM" id="SSF49265">
    <property type="entry name" value="Fibronectin type III"/>
    <property type="match status" value="1"/>
</dbReference>
<dbReference type="InterPro" id="IPR036116">
    <property type="entry name" value="FN3_sf"/>
</dbReference>
<evidence type="ECO:0000256" key="2">
    <source>
        <dbReference type="SAM" id="Phobius"/>
    </source>
</evidence>
<keyword evidence="4" id="KW-0966">Cell projection</keyword>
<feature type="transmembrane region" description="Helical" evidence="2">
    <location>
        <begin position="396"/>
        <end position="416"/>
    </location>
</feature>
<accession>A0A3B0RHB3</accession>
<evidence type="ECO:0000259" key="3">
    <source>
        <dbReference type="PROSITE" id="PS50853"/>
    </source>
</evidence>
<keyword evidence="2" id="KW-1133">Transmembrane helix</keyword>
<dbReference type="GO" id="GO:0045214">
    <property type="term" value="P:sarcomere organization"/>
    <property type="evidence" value="ECO:0007669"/>
    <property type="project" value="TreeGrafter"/>
</dbReference>
<evidence type="ECO:0000256" key="1">
    <source>
        <dbReference type="ARBA" id="ARBA00022737"/>
    </source>
</evidence>
<evidence type="ECO:0000313" key="4">
    <source>
        <dbReference type="EMBL" id="VAV91379.1"/>
    </source>
</evidence>
<dbReference type="CDD" id="cd00063">
    <property type="entry name" value="FN3"/>
    <property type="match status" value="1"/>
</dbReference>
<dbReference type="GO" id="GO:0031430">
    <property type="term" value="C:M band"/>
    <property type="evidence" value="ECO:0007669"/>
    <property type="project" value="TreeGrafter"/>
</dbReference>
<keyword evidence="2" id="KW-0812">Transmembrane</keyword>
<gene>
    <name evidence="4" type="ORF">MNBD_ACTINO02-1310</name>
</gene>
<feature type="domain" description="Fibronectin type-III" evidence="3">
    <location>
        <begin position="208"/>
        <end position="297"/>
    </location>
</feature>
<organism evidence="4">
    <name type="scientific">hydrothermal vent metagenome</name>
    <dbReference type="NCBI Taxonomy" id="652676"/>
    <lineage>
        <taxon>unclassified sequences</taxon>
        <taxon>metagenomes</taxon>
        <taxon>ecological metagenomes</taxon>
    </lineage>
</organism>
<sequence length="436" mass="44586">MSVHIEGRMRGRQVHSLSWRSTKDVRVITLPTKPHSYTRSVGSRSTLLAILSSMVLVFALFPTPALAASFNSGPGRSWSISAQAPGGGTITPGGPLEVVVTMVWDSPMHDYVGASCTLKGSTSDPRAPSMYFSSPSATPTSLLYPSCGATHNLSDDFMTVTWTTTITAPASEGTYSVTAYSRGSTFFDDSFNFSYSTPFSYTVTTSTVPGAPSGVVGVGGDGEVAVSWDAPVSDGGASITGYTVTGSPGGDTCTTSGTGCTVSGLTNGTAYTFSVYATNSNGNGSASSASAGVTPFSTLVVSLNTSNPSVGGTLVVTGGGFVPGSDVQIWLYPDSILLATIVGVEGGSFETTITLPEGVEGEHELRVVGTAQVGGPITETLSLSIYQTLPNTGIDVLSILWIALLLVGAGAVLLNAGRARPDGQKVDRSLPLIPGA</sequence>
<dbReference type="Pfam" id="PF00041">
    <property type="entry name" value="fn3"/>
    <property type="match status" value="1"/>
</dbReference>
<dbReference type="InterPro" id="IPR050964">
    <property type="entry name" value="Striated_Muscle_Regulatory"/>
</dbReference>
<keyword evidence="2" id="KW-0472">Membrane</keyword>
<dbReference type="Gene3D" id="2.60.40.10">
    <property type="entry name" value="Immunoglobulins"/>
    <property type="match status" value="1"/>
</dbReference>
<dbReference type="InterPro" id="IPR003961">
    <property type="entry name" value="FN3_dom"/>
</dbReference>
<dbReference type="AlphaFoldDB" id="A0A3B0RHB3"/>
<name>A0A3B0RHB3_9ZZZZ</name>
<proteinExistence type="predicted"/>
<dbReference type="SMART" id="SM00060">
    <property type="entry name" value="FN3"/>
    <property type="match status" value="1"/>
</dbReference>
<feature type="transmembrane region" description="Helical" evidence="2">
    <location>
        <begin position="47"/>
        <end position="67"/>
    </location>
</feature>
<keyword evidence="4" id="KW-0969">Cilium</keyword>
<dbReference type="InterPro" id="IPR013783">
    <property type="entry name" value="Ig-like_fold"/>
</dbReference>
<dbReference type="PRINTS" id="PR00014">
    <property type="entry name" value="FNTYPEIII"/>
</dbReference>
<dbReference type="PANTHER" id="PTHR13817:SF174">
    <property type="entry name" value="PROTEIN CBR-TTN-1"/>
    <property type="match status" value="1"/>
</dbReference>
<dbReference type="PANTHER" id="PTHR13817">
    <property type="entry name" value="TITIN"/>
    <property type="match status" value="1"/>
</dbReference>
<keyword evidence="4" id="KW-0282">Flagellum</keyword>
<dbReference type="PROSITE" id="PS50853">
    <property type="entry name" value="FN3"/>
    <property type="match status" value="1"/>
</dbReference>